<evidence type="ECO:0000313" key="1">
    <source>
        <dbReference type="EMBL" id="KFM73957.1"/>
    </source>
</evidence>
<proteinExistence type="predicted"/>
<accession>A0A087U9B8</accession>
<evidence type="ECO:0000313" key="2">
    <source>
        <dbReference type="Proteomes" id="UP000054359"/>
    </source>
</evidence>
<protein>
    <submittedName>
        <fullName evidence="1">Uncharacterized protein</fullName>
    </submittedName>
</protein>
<reference evidence="1 2" key="1">
    <citation type="submission" date="2013-11" db="EMBL/GenBank/DDBJ databases">
        <title>Genome sequencing of Stegodyphus mimosarum.</title>
        <authorList>
            <person name="Bechsgaard J."/>
        </authorList>
    </citation>
    <scope>NUCLEOTIDE SEQUENCE [LARGE SCALE GENOMIC DNA]</scope>
</reference>
<dbReference type="AlphaFoldDB" id="A0A087U9B8"/>
<sequence>MGINIKNGIKVIANNTRSYRGIVRLLNKLNVEHHSYIVPEDKNLKVVLKGLLFSTEIEEIKSHLESLEYNVLDIKQMSRRRKGEVIKLPLYLATLRSMN</sequence>
<dbReference type="OrthoDB" id="6434386at2759"/>
<keyword evidence="2" id="KW-1185">Reference proteome</keyword>
<feature type="non-terminal residue" evidence="1">
    <location>
        <position position="99"/>
    </location>
</feature>
<gene>
    <name evidence="1" type="ORF">X975_21713</name>
</gene>
<dbReference type="EMBL" id="KK118832">
    <property type="protein sequence ID" value="KFM73957.1"/>
    <property type="molecule type" value="Genomic_DNA"/>
</dbReference>
<name>A0A087U9B8_STEMI</name>
<dbReference type="Proteomes" id="UP000054359">
    <property type="component" value="Unassembled WGS sequence"/>
</dbReference>
<organism evidence="1 2">
    <name type="scientific">Stegodyphus mimosarum</name>
    <name type="common">African social velvet spider</name>
    <dbReference type="NCBI Taxonomy" id="407821"/>
    <lineage>
        <taxon>Eukaryota</taxon>
        <taxon>Metazoa</taxon>
        <taxon>Ecdysozoa</taxon>
        <taxon>Arthropoda</taxon>
        <taxon>Chelicerata</taxon>
        <taxon>Arachnida</taxon>
        <taxon>Araneae</taxon>
        <taxon>Araneomorphae</taxon>
        <taxon>Entelegynae</taxon>
        <taxon>Eresoidea</taxon>
        <taxon>Eresidae</taxon>
        <taxon>Stegodyphus</taxon>
    </lineage>
</organism>